<dbReference type="AlphaFoldDB" id="A0A9W6BPZ7"/>
<dbReference type="SMART" id="SM00248">
    <property type="entry name" value="ANK"/>
    <property type="match status" value="9"/>
</dbReference>
<organism evidence="4 5">
    <name type="scientific">Pleodorina starrii</name>
    <dbReference type="NCBI Taxonomy" id="330485"/>
    <lineage>
        <taxon>Eukaryota</taxon>
        <taxon>Viridiplantae</taxon>
        <taxon>Chlorophyta</taxon>
        <taxon>core chlorophytes</taxon>
        <taxon>Chlorophyceae</taxon>
        <taxon>CS clade</taxon>
        <taxon>Chlamydomonadales</taxon>
        <taxon>Volvocaceae</taxon>
        <taxon>Pleodorina</taxon>
    </lineage>
</organism>
<dbReference type="EMBL" id="BRXU01000013">
    <property type="protein sequence ID" value="GLC55657.1"/>
    <property type="molecule type" value="Genomic_DNA"/>
</dbReference>
<dbReference type="PANTHER" id="PTHR24166">
    <property type="entry name" value="ROLLING PEBBLES, ISOFORM B"/>
    <property type="match status" value="1"/>
</dbReference>
<dbReference type="PROSITE" id="PS50088">
    <property type="entry name" value="ANK_REPEAT"/>
    <property type="match status" value="4"/>
</dbReference>
<accession>A0A9W6BPZ7</accession>
<dbReference type="Proteomes" id="UP001165080">
    <property type="component" value="Unassembled WGS sequence"/>
</dbReference>
<protein>
    <submittedName>
        <fullName evidence="4">Uncharacterized protein</fullName>
    </submittedName>
</protein>
<gene>
    <name evidence="4" type="primary">PLEST001940</name>
    <name evidence="4" type="ORF">PLESTB_001011600</name>
</gene>
<keyword evidence="5" id="KW-1185">Reference proteome</keyword>
<evidence type="ECO:0000313" key="5">
    <source>
        <dbReference type="Proteomes" id="UP001165080"/>
    </source>
</evidence>
<feature type="repeat" description="ANK" evidence="3">
    <location>
        <begin position="307"/>
        <end position="339"/>
    </location>
</feature>
<dbReference type="PRINTS" id="PR01415">
    <property type="entry name" value="ANKYRIN"/>
</dbReference>
<feature type="repeat" description="ANK" evidence="3">
    <location>
        <begin position="97"/>
        <end position="129"/>
    </location>
</feature>
<feature type="repeat" description="ANK" evidence="3">
    <location>
        <begin position="407"/>
        <end position="439"/>
    </location>
</feature>
<dbReference type="InterPro" id="IPR050889">
    <property type="entry name" value="Dendritic_Spine_Reg/Scaffold"/>
</dbReference>
<dbReference type="PROSITE" id="PS50297">
    <property type="entry name" value="ANK_REP_REGION"/>
    <property type="match status" value="4"/>
</dbReference>
<sequence length="495" mass="51566">MPYYVVGRDWPDNFYATNAKWPEPNQWTSLPEGRRKPFHASTEEVKRAVELEKQEAARRESQKLKKQLFAAIVQRDAEAVRRLVRRTPLLLQRHTNFGATPLGLAAAVGDPAIVAFLLDEGCDVAEGDRVGATPLMMAASRGHTQICQQLLGSKQGGNHGRAYLLHQATRRAGEVAAHAAAKGGHLDTLAALLAAAAAAAGAAGAAAEAAGAAAEAAGAGAGPAGSVGPRGADVMDREGRDCFQMAAANDHPNVMSYLLQNHGASAARADSLGRTALMHAAAAGAVQAVQLLLSLDPPLELTQTDHQGYGPLHHACLGGSVEVVEALSQRGLALSPTDPGSLALLRLACKCGHEAVVDWMLRAGVGLRELVADGGGNPVFAAVRGGSSAVVDVLLAHGARIDPRDTKGRTPLGVAAEAGDTAMCQHLVAAGADLLAADNHGRVPRRLAYQANQRDTAEALSGMARLRLLVGDDAVDEQMYRELDEEAARREAAAA</sequence>
<keyword evidence="2 3" id="KW-0040">ANK repeat</keyword>
<dbReference type="InterPro" id="IPR036770">
    <property type="entry name" value="Ankyrin_rpt-contain_sf"/>
</dbReference>
<dbReference type="Pfam" id="PF12796">
    <property type="entry name" value="Ank_2"/>
    <property type="match status" value="3"/>
</dbReference>
<dbReference type="OrthoDB" id="529241at2759"/>
<dbReference type="InterPro" id="IPR002110">
    <property type="entry name" value="Ankyrin_rpt"/>
</dbReference>
<proteinExistence type="predicted"/>
<dbReference type="SUPFAM" id="SSF48403">
    <property type="entry name" value="Ankyrin repeat"/>
    <property type="match status" value="1"/>
</dbReference>
<dbReference type="PANTHER" id="PTHR24166:SF48">
    <property type="entry name" value="PROTEIN VAPYRIN"/>
    <property type="match status" value="1"/>
</dbReference>
<reference evidence="4 5" key="1">
    <citation type="journal article" date="2023" name="Commun. Biol.">
        <title>Reorganization of the ancestral sex-determining regions during the evolution of trioecy in Pleodorina starrii.</title>
        <authorList>
            <person name="Takahashi K."/>
            <person name="Suzuki S."/>
            <person name="Kawai-Toyooka H."/>
            <person name="Yamamoto K."/>
            <person name="Hamaji T."/>
            <person name="Ootsuki R."/>
            <person name="Yamaguchi H."/>
            <person name="Kawachi M."/>
            <person name="Higashiyama T."/>
            <person name="Nozaki H."/>
        </authorList>
    </citation>
    <scope>NUCLEOTIDE SEQUENCE [LARGE SCALE GENOMIC DNA]</scope>
    <source>
        <strain evidence="4 5">NIES-4479</strain>
    </source>
</reference>
<evidence type="ECO:0000313" key="4">
    <source>
        <dbReference type="EMBL" id="GLC55657.1"/>
    </source>
</evidence>
<dbReference type="Gene3D" id="1.25.40.20">
    <property type="entry name" value="Ankyrin repeat-containing domain"/>
    <property type="match status" value="3"/>
</dbReference>
<evidence type="ECO:0000256" key="3">
    <source>
        <dbReference type="PROSITE-ProRule" id="PRU00023"/>
    </source>
</evidence>
<evidence type="ECO:0000256" key="1">
    <source>
        <dbReference type="ARBA" id="ARBA00022737"/>
    </source>
</evidence>
<comment type="caution">
    <text evidence="4">The sequence shown here is derived from an EMBL/GenBank/DDBJ whole genome shotgun (WGS) entry which is preliminary data.</text>
</comment>
<evidence type="ECO:0000256" key="2">
    <source>
        <dbReference type="ARBA" id="ARBA00023043"/>
    </source>
</evidence>
<name>A0A9W6BPZ7_9CHLO</name>
<feature type="repeat" description="ANK" evidence="3">
    <location>
        <begin position="374"/>
        <end position="406"/>
    </location>
</feature>
<keyword evidence="1" id="KW-0677">Repeat</keyword>